<dbReference type="EMBL" id="JMSE01001445">
    <property type="protein sequence ID" value="KDN61067.1"/>
    <property type="molecule type" value="Genomic_DNA"/>
</dbReference>
<feature type="region of interest" description="Disordered" evidence="1">
    <location>
        <begin position="389"/>
        <end position="427"/>
    </location>
</feature>
<feature type="region of interest" description="Disordered" evidence="1">
    <location>
        <begin position="451"/>
        <end position="488"/>
    </location>
</feature>
<evidence type="ECO:0000313" key="2">
    <source>
        <dbReference type="EMBL" id="KDN61067.1"/>
    </source>
</evidence>
<proteinExistence type="predicted"/>
<reference evidence="3" key="1">
    <citation type="journal article" date="2014" name="Genome Announc.">
        <title>Draft genome sequence of Colletotrichum sublineola, a destructive pathogen of cultivated sorghum.</title>
        <authorList>
            <person name="Baroncelli R."/>
            <person name="Sanz-Martin J.M."/>
            <person name="Rech G.E."/>
            <person name="Sukno S.A."/>
            <person name="Thon M.R."/>
        </authorList>
    </citation>
    <scope>NUCLEOTIDE SEQUENCE [LARGE SCALE GENOMIC DNA]</scope>
    <source>
        <strain evidence="3">TX430BB</strain>
    </source>
</reference>
<feature type="region of interest" description="Disordered" evidence="1">
    <location>
        <begin position="293"/>
        <end position="333"/>
    </location>
</feature>
<accession>A0A066WWJ5</accession>
<name>A0A066WWJ5_COLSU</name>
<dbReference type="AlphaFoldDB" id="A0A066WWJ5"/>
<sequence length="488" mass="54920">MADFEKVLPSSWPGTRLDWPGNHGLAPTPQHQRSLALPDVYLVGHPGYQVNTIPKQGRSQYRRKVVVPATMVPPYMASSNEIVRDQNLRALGTAVFAPYKTDYMRRYNQSAETPLFLTAPKLSVTRPYQTFRIGPDDAVDDVIEFPDANAHRMFLAYRNQRVPFEHLFHPRTLQALIRHQRTALNAALNRGIRTDQLAVTPHDLVDWPGLERIDPNLADEVPEMILTYYADEITKRLALAVRSQVRVADILVGFDAMLSWDGIHNTKNSHQVPANRMDEPVGYAEHQAAMEAERIRAEQRAAEQRESDAEHQAEAEARENSAERGEAELRDDDVEMMDGTDWRAAQPRQQSPQASGDMLSGPDFEAAQARFQRLRPDDDNIYDATPCLSTPTLDRSVEPESLHHDRHQEDGDEDMEMSSPPFAMIPRRAGSLPPVLVTQGQLSLEDAIRELTTGPVTSARRVNKERGGSEVFGSDLSAQKQKQRGEDN</sequence>
<comment type="caution">
    <text evidence="2">The sequence shown here is derived from an EMBL/GenBank/DDBJ whole genome shotgun (WGS) entry which is preliminary data.</text>
</comment>
<dbReference type="OrthoDB" id="5106671at2759"/>
<protein>
    <submittedName>
        <fullName evidence="2">Uncharacterized protein</fullName>
    </submittedName>
</protein>
<dbReference type="Proteomes" id="UP000027238">
    <property type="component" value="Unassembled WGS sequence"/>
</dbReference>
<organism evidence="2 3">
    <name type="scientific">Colletotrichum sublineola</name>
    <name type="common">Sorghum anthracnose fungus</name>
    <dbReference type="NCBI Taxonomy" id="1173701"/>
    <lineage>
        <taxon>Eukaryota</taxon>
        <taxon>Fungi</taxon>
        <taxon>Dikarya</taxon>
        <taxon>Ascomycota</taxon>
        <taxon>Pezizomycotina</taxon>
        <taxon>Sordariomycetes</taxon>
        <taxon>Hypocreomycetidae</taxon>
        <taxon>Glomerellales</taxon>
        <taxon>Glomerellaceae</taxon>
        <taxon>Colletotrichum</taxon>
        <taxon>Colletotrichum graminicola species complex</taxon>
    </lineage>
</organism>
<dbReference type="HOGENOM" id="CLU_558980_0_0_1"/>
<evidence type="ECO:0000313" key="3">
    <source>
        <dbReference type="Proteomes" id="UP000027238"/>
    </source>
</evidence>
<feature type="compositionally biased region" description="Basic and acidic residues" evidence="1">
    <location>
        <begin position="395"/>
        <end position="409"/>
    </location>
</feature>
<gene>
    <name evidence="2" type="ORF">CSUB01_01832</name>
</gene>
<evidence type="ECO:0000256" key="1">
    <source>
        <dbReference type="SAM" id="MobiDB-lite"/>
    </source>
</evidence>
<feature type="compositionally biased region" description="Basic and acidic residues" evidence="1">
    <location>
        <begin position="293"/>
        <end position="328"/>
    </location>
</feature>
<keyword evidence="3" id="KW-1185">Reference proteome</keyword>